<evidence type="ECO:0000313" key="1">
    <source>
        <dbReference type="EMBL" id="KNZ46028.1"/>
    </source>
</evidence>
<evidence type="ECO:0000313" key="2">
    <source>
        <dbReference type="Proteomes" id="UP000037035"/>
    </source>
</evidence>
<dbReference type="VEuPathDB" id="FungiDB:VP01_761g14"/>
<proteinExistence type="predicted"/>
<dbReference type="OrthoDB" id="10641042at2759"/>
<dbReference type="AlphaFoldDB" id="A0A0L6UBW8"/>
<keyword evidence="2" id="KW-1185">Reference proteome</keyword>
<reference evidence="1 2" key="1">
    <citation type="submission" date="2015-08" db="EMBL/GenBank/DDBJ databases">
        <title>Next Generation Sequencing and Analysis of the Genome of Puccinia sorghi L Schw, the Causal Agent of Maize Common Rust.</title>
        <authorList>
            <person name="Rochi L."/>
            <person name="Burguener G."/>
            <person name="Darino M."/>
            <person name="Turjanski A."/>
            <person name="Kreff E."/>
            <person name="Dieguez M.J."/>
            <person name="Sacco F."/>
        </authorList>
    </citation>
    <scope>NUCLEOTIDE SEQUENCE [LARGE SCALE GENOMIC DNA]</scope>
    <source>
        <strain evidence="1 2">RO10H11247</strain>
    </source>
</reference>
<dbReference type="Proteomes" id="UP000037035">
    <property type="component" value="Unassembled WGS sequence"/>
</dbReference>
<name>A0A0L6UBW8_9BASI</name>
<sequence length="226" mass="24894">MAEYFYYYPVPLTTPTESSNLMISDSPYPTSETINLQPGTPCPTSQTMVYVASISQQSMTSLPSDLNTYNHLAHPLPNAPQGNIRVMVSFRLFATTKHHSTQTNFQEKKKTWGMVNSYAEVPVKVTVKVTYLEAFRSLVINACNTHFGGAGTLISKGLSEVTLLLKMENPLKVAKCAQREDLLSAQELHNAAIRDTSGKQKATDSNSGLEGSENWTPRIGILSTFI</sequence>
<gene>
    <name evidence="1" type="ORF">VP01_761g14</name>
</gene>
<protein>
    <submittedName>
        <fullName evidence="1">Uncharacterized protein</fullName>
    </submittedName>
</protein>
<comment type="caution">
    <text evidence="1">The sequence shown here is derived from an EMBL/GenBank/DDBJ whole genome shotgun (WGS) entry which is preliminary data.</text>
</comment>
<organism evidence="1 2">
    <name type="scientific">Puccinia sorghi</name>
    <dbReference type="NCBI Taxonomy" id="27349"/>
    <lineage>
        <taxon>Eukaryota</taxon>
        <taxon>Fungi</taxon>
        <taxon>Dikarya</taxon>
        <taxon>Basidiomycota</taxon>
        <taxon>Pucciniomycotina</taxon>
        <taxon>Pucciniomycetes</taxon>
        <taxon>Pucciniales</taxon>
        <taxon>Pucciniaceae</taxon>
        <taxon>Puccinia</taxon>
    </lineage>
</organism>
<dbReference type="EMBL" id="LAVV01013072">
    <property type="protein sequence ID" value="KNZ46028.1"/>
    <property type="molecule type" value="Genomic_DNA"/>
</dbReference>
<accession>A0A0L6UBW8</accession>